<sequence length="57" mass="7033">MSTLSKDERQALNEIFTTLHHNEGFFSRLKEKKNEFRHFLKLLFIRTKKRSKHPVRY</sequence>
<dbReference type="Proteomes" id="UP000002222">
    <property type="component" value="Chromosome"/>
</dbReference>
<keyword evidence="2" id="KW-1185">Reference proteome</keyword>
<dbReference type="AlphaFoldDB" id="D1B2R1"/>
<dbReference type="HOGENOM" id="CLU_3012632_0_0_7"/>
<gene>
    <name evidence="1" type="ordered locus">Sdel_1361</name>
</gene>
<reference evidence="1 2" key="2">
    <citation type="journal article" date="2010" name="Stand. Genomic Sci.">
        <title>Complete genome sequence of Sulfurospirillum deleyianum type strain (5175).</title>
        <authorList>
            <person name="Sikorski J."/>
            <person name="Lapidus A."/>
            <person name="Copeland A."/>
            <person name="Glavina Del Rio T."/>
            <person name="Nolan M."/>
            <person name="Lucas S."/>
            <person name="Chen F."/>
            <person name="Tice H."/>
            <person name="Cheng J.F."/>
            <person name="Saunders E."/>
            <person name="Bruce D."/>
            <person name="Goodwin L."/>
            <person name="Pitluck S."/>
            <person name="Ovchinnikova G."/>
            <person name="Pati A."/>
            <person name="Ivanova N."/>
            <person name="Mavromatis K."/>
            <person name="Chen A."/>
            <person name="Palaniappan K."/>
            <person name="Chain P."/>
            <person name="Land M."/>
            <person name="Hauser L."/>
            <person name="Chang Y.J."/>
            <person name="Jeffries C.D."/>
            <person name="Brettin T."/>
            <person name="Detter J.C."/>
            <person name="Han C."/>
            <person name="Rohde M."/>
            <person name="Lang E."/>
            <person name="Spring S."/>
            <person name="Goker M."/>
            <person name="Bristow J."/>
            <person name="Eisen J.A."/>
            <person name="Markowitz V."/>
            <person name="Hugenholtz P."/>
            <person name="Kyrpides N.C."/>
            <person name="Klenk H.P."/>
        </authorList>
    </citation>
    <scope>NUCLEOTIDE SEQUENCE [LARGE SCALE GENOMIC DNA]</scope>
    <source>
        <strain evidence="2">ATCC 51133 / DSM 6946 / 5175</strain>
    </source>
</reference>
<dbReference type="STRING" id="525898.Sdel_1361"/>
<accession>D1B2R1</accession>
<organism evidence="1 2">
    <name type="scientific">Sulfurospirillum deleyianum (strain ATCC 51133 / DSM 6946 / 5175)</name>
    <dbReference type="NCBI Taxonomy" id="525898"/>
    <lineage>
        <taxon>Bacteria</taxon>
        <taxon>Pseudomonadati</taxon>
        <taxon>Campylobacterota</taxon>
        <taxon>Epsilonproteobacteria</taxon>
        <taxon>Campylobacterales</taxon>
        <taxon>Sulfurospirillaceae</taxon>
        <taxon>Sulfurospirillum</taxon>
    </lineage>
</organism>
<evidence type="ECO:0000313" key="2">
    <source>
        <dbReference type="Proteomes" id="UP000002222"/>
    </source>
</evidence>
<protein>
    <submittedName>
        <fullName evidence="1">Uncharacterized protein</fullName>
    </submittedName>
</protein>
<dbReference type="EMBL" id="CP001816">
    <property type="protein sequence ID" value="ACZ12381.1"/>
    <property type="molecule type" value="Genomic_DNA"/>
</dbReference>
<name>D1B2R1_SULD5</name>
<dbReference type="KEGG" id="sdl:Sdel_1361"/>
<proteinExistence type="predicted"/>
<evidence type="ECO:0000313" key="1">
    <source>
        <dbReference type="EMBL" id="ACZ12381.1"/>
    </source>
</evidence>
<reference evidence="2" key="1">
    <citation type="submission" date="2009-11" db="EMBL/GenBank/DDBJ databases">
        <title>The complete genome of Sulfurospirillum deleyianum DSM 6946.</title>
        <authorList>
            <consortium name="US DOE Joint Genome Institute (JGI-PGF)"/>
            <person name="Lucas S."/>
            <person name="Copeland A."/>
            <person name="Lapidus A."/>
            <person name="Glavina del Rio T."/>
            <person name="Dalin E."/>
            <person name="Tice H."/>
            <person name="Bruce D."/>
            <person name="Goodwin L."/>
            <person name="Pitluck S."/>
            <person name="Kyrpides N."/>
            <person name="Mavromatis K."/>
            <person name="Ivanova N."/>
            <person name="Ovchinnikova G."/>
            <person name="Munk A.C."/>
            <person name="Lu M."/>
            <person name="Brettin T."/>
            <person name="Detter J.C."/>
            <person name="Han C."/>
            <person name="Tapia R."/>
            <person name="Larimer F."/>
            <person name="Land M."/>
            <person name="Hauser L."/>
            <person name="Markowitz V."/>
            <person name="Cheng J.F."/>
            <person name="Hugenholtz P."/>
            <person name="Woyke T."/>
            <person name="Wu D."/>
            <person name="Aumann P."/>
            <person name="Schneider S."/>
            <person name="Lang E."/>
            <person name="Spring S."/>
            <person name="Klenk H.P."/>
            <person name="Eisen J.A."/>
        </authorList>
    </citation>
    <scope>NUCLEOTIDE SEQUENCE [LARGE SCALE GENOMIC DNA]</scope>
    <source>
        <strain evidence="2">ATCC 51133 / DSM 6946 / 5175</strain>
    </source>
</reference>
<dbReference type="RefSeq" id="WP_012857132.1">
    <property type="nucleotide sequence ID" value="NC_013512.1"/>
</dbReference>